<evidence type="ECO:0000313" key="3">
    <source>
        <dbReference type="Proteomes" id="UP000177383"/>
    </source>
</evidence>
<proteinExistence type="predicted"/>
<dbReference type="Proteomes" id="UP000177383">
    <property type="component" value="Unassembled WGS sequence"/>
</dbReference>
<protein>
    <recommendedName>
        <fullName evidence="1">AB hydrolase-1 domain-containing protein</fullName>
    </recommendedName>
</protein>
<feature type="domain" description="AB hydrolase-1" evidence="1">
    <location>
        <begin position="26"/>
        <end position="259"/>
    </location>
</feature>
<dbReference type="InterPro" id="IPR000073">
    <property type="entry name" value="AB_hydrolase_1"/>
</dbReference>
<dbReference type="InterPro" id="IPR029058">
    <property type="entry name" value="AB_hydrolase_fold"/>
</dbReference>
<dbReference type="InterPro" id="IPR000639">
    <property type="entry name" value="Epox_hydrolase-like"/>
</dbReference>
<dbReference type="InterPro" id="IPR050266">
    <property type="entry name" value="AB_hydrolase_sf"/>
</dbReference>
<dbReference type="SUPFAM" id="SSF53474">
    <property type="entry name" value="alpha/beta-Hydrolases"/>
    <property type="match status" value="1"/>
</dbReference>
<organism evidence="2 3">
    <name type="scientific">Candidatus Gottesmanbacteria bacterium RIFCSPHIGHO2_01_FULL_39_10</name>
    <dbReference type="NCBI Taxonomy" id="1798375"/>
    <lineage>
        <taxon>Bacteria</taxon>
        <taxon>Candidatus Gottesmaniibacteriota</taxon>
    </lineage>
</organism>
<dbReference type="Pfam" id="PF00561">
    <property type="entry name" value="Abhydrolase_1"/>
    <property type="match status" value="1"/>
</dbReference>
<comment type="caution">
    <text evidence="2">The sequence shown here is derived from an EMBL/GenBank/DDBJ whole genome shotgun (WGS) entry which is preliminary data.</text>
</comment>
<evidence type="ECO:0000313" key="2">
    <source>
        <dbReference type="EMBL" id="OGG15140.1"/>
    </source>
</evidence>
<name>A0A1F5ZRN0_9BACT</name>
<dbReference type="EMBL" id="MFJE01000005">
    <property type="protein sequence ID" value="OGG15140.1"/>
    <property type="molecule type" value="Genomic_DNA"/>
</dbReference>
<dbReference type="GO" id="GO:0003824">
    <property type="term" value="F:catalytic activity"/>
    <property type="evidence" value="ECO:0007669"/>
    <property type="project" value="InterPro"/>
</dbReference>
<gene>
    <name evidence="2" type="ORF">A2773_04590</name>
</gene>
<dbReference type="PANTHER" id="PTHR43798">
    <property type="entry name" value="MONOACYLGLYCEROL LIPASE"/>
    <property type="match status" value="1"/>
</dbReference>
<dbReference type="PRINTS" id="PR00111">
    <property type="entry name" value="ABHYDROLASE"/>
</dbReference>
<evidence type="ECO:0000259" key="1">
    <source>
        <dbReference type="Pfam" id="PF00561"/>
    </source>
</evidence>
<sequence>MSNYKTYKTKIDGIHLHFAKMGKGSPLVLIHGWTNNWKGWLPLVEHLKEKFTLYIVDLPGYGDSGSLARYDIIQSASYLGEFIRLLSIKPAVSGFSMGTFVATQTALDFPDLVSAVILIGPPVKEGTNFRGNKILINSLKSVDSFHMTKRLLKKLLESKRFTYAIAKYMNMYKFDKNLVDMYGMEGKKKLRIDAFLDMGISFSSTPLVQNIINLSVPALLVYGREDKVAKPSYAQLLVGDKLKLSVIPYAGHMVFWEKPQEVAESIQAFLFNRMV</sequence>
<dbReference type="STRING" id="1798375.A2773_04590"/>
<dbReference type="PRINTS" id="PR00412">
    <property type="entry name" value="EPOXHYDRLASE"/>
</dbReference>
<dbReference type="AlphaFoldDB" id="A0A1F5ZRN0"/>
<dbReference type="Gene3D" id="3.40.50.1820">
    <property type="entry name" value="alpha/beta hydrolase"/>
    <property type="match status" value="1"/>
</dbReference>
<reference evidence="2 3" key="1">
    <citation type="journal article" date="2016" name="Nat. Commun.">
        <title>Thousands of microbial genomes shed light on interconnected biogeochemical processes in an aquifer system.</title>
        <authorList>
            <person name="Anantharaman K."/>
            <person name="Brown C.T."/>
            <person name="Hug L.A."/>
            <person name="Sharon I."/>
            <person name="Castelle C.J."/>
            <person name="Probst A.J."/>
            <person name="Thomas B.C."/>
            <person name="Singh A."/>
            <person name="Wilkins M.J."/>
            <person name="Karaoz U."/>
            <person name="Brodie E.L."/>
            <person name="Williams K.H."/>
            <person name="Hubbard S.S."/>
            <person name="Banfield J.F."/>
        </authorList>
    </citation>
    <scope>NUCLEOTIDE SEQUENCE [LARGE SCALE GENOMIC DNA]</scope>
</reference>
<accession>A0A1F5ZRN0</accession>